<feature type="domain" description="Mos1 transposase HTH" evidence="1">
    <location>
        <begin position="6"/>
        <end position="50"/>
    </location>
</feature>
<dbReference type="EMBL" id="JAANIC010002782">
    <property type="protein sequence ID" value="KAG5344002.1"/>
    <property type="molecule type" value="Genomic_DNA"/>
</dbReference>
<keyword evidence="3" id="KW-1185">Reference proteome</keyword>
<dbReference type="GO" id="GO:0003676">
    <property type="term" value="F:nucleic acid binding"/>
    <property type="evidence" value="ECO:0007669"/>
    <property type="project" value="InterPro"/>
</dbReference>
<dbReference type="PANTHER" id="PTHR46060">
    <property type="entry name" value="MARINER MOS1 TRANSPOSASE-LIKE PROTEIN"/>
    <property type="match status" value="1"/>
</dbReference>
<name>A0A836G3A9_9HYME</name>
<feature type="non-terminal residue" evidence="2">
    <location>
        <position position="1"/>
    </location>
</feature>
<dbReference type="Proteomes" id="UP000669903">
    <property type="component" value="Unassembled WGS sequence"/>
</dbReference>
<dbReference type="PANTHER" id="PTHR46060:SF1">
    <property type="entry name" value="MARINER MOS1 TRANSPOSASE-LIKE PROTEIN"/>
    <property type="match status" value="1"/>
</dbReference>
<proteinExistence type="predicted"/>
<evidence type="ECO:0000313" key="3">
    <source>
        <dbReference type="Proteomes" id="UP000669903"/>
    </source>
</evidence>
<comment type="caution">
    <text evidence="2">The sequence shown here is derived from an EMBL/GenBank/DDBJ whole genome shotgun (WGS) entry which is preliminary data.</text>
</comment>
<dbReference type="AlphaFoldDB" id="A0A836G3A9"/>
<sequence length="217" mass="24892">MSIEQRANIKFCFKLGKTFTETFQLMQQVYGDDCLSRGRVHEWYTRFKNGREDINDDPHVGQAKFVITPESIEKVRDFLNIHPKSSLRFMEIELGMSKDSSHFDRKIGLSEGLFSLCTVQTNAPSHRSTLITDFLSKNRILLVNHSPYSPDLAPCDFYLFGKLHLPMKGMRYADIPAIQKACTDILRAMPANDLKSSFEKLLSHANQCIEAEGDYFE</sequence>
<protein>
    <submittedName>
        <fullName evidence="2">MOS1T transposase</fullName>
    </submittedName>
</protein>
<dbReference type="Gene3D" id="3.30.420.10">
    <property type="entry name" value="Ribonuclease H-like superfamily/Ribonuclease H"/>
    <property type="match status" value="1"/>
</dbReference>
<dbReference type="Gene3D" id="1.10.10.1450">
    <property type="match status" value="1"/>
</dbReference>
<dbReference type="InterPro" id="IPR036397">
    <property type="entry name" value="RNaseH_sf"/>
</dbReference>
<evidence type="ECO:0000313" key="2">
    <source>
        <dbReference type="EMBL" id="KAG5344002.1"/>
    </source>
</evidence>
<organism evidence="2 3">
    <name type="scientific">Acromyrmex charruanus</name>
    <dbReference type="NCBI Taxonomy" id="2715315"/>
    <lineage>
        <taxon>Eukaryota</taxon>
        <taxon>Metazoa</taxon>
        <taxon>Ecdysozoa</taxon>
        <taxon>Arthropoda</taxon>
        <taxon>Hexapoda</taxon>
        <taxon>Insecta</taxon>
        <taxon>Pterygota</taxon>
        <taxon>Neoptera</taxon>
        <taxon>Endopterygota</taxon>
        <taxon>Hymenoptera</taxon>
        <taxon>Apocrita</taxon>
        <taxon>Aculeata</taxon>
        <taxon>Formicoidea</taxon>
        <taxon>Formicidae</taxon>
        <taxon>Myrmicinae</taxon>
        <taxon>Acromyrmex</taxon>
    </lineage>
</organism>
<feature type="non-terminal residue" evidence="2">
    <location>
        <position position="217"/>
    </location>
</feature>
<dbReference type="Pfam" id="PF17906">
    <property type="entry name" value="HTH_48"/>
    <property type="match status" value="1"/>
</dbReference>
<gene>
    <name evidence="2" type="ORF">G6Z76_0012483</name>
</gene>
<reference evidence="2" key="1">
    <citation type="submission" date="2020-03" db="EMBL/GenBank/DDBJ databases">
        <title>Relaxed selection underlies rapid genomic changes in the transitions from sociality to social parasitism in ants.</title>
        <authorList>
            <person name="Bi X."/>
        </authorList>
    </citation>
    <scope>NUCLEOTIDE SEQUENCE</scope>
    <source>
        <strain evidence="2">BGI-DK2014a</strain>
        <tissue evidence="2">Whole body</tissue>
    </source>
</reference>
<dbReference type="InterPro" id="IPR052709">
    <property type="entry name" value="Transposase-MT_Hybrid"/>
</dbReference>
<accession>A0A836G3A9</accession>
<evidence type="ECO:0000259" key="1">
    <source>
        <dbReference type="Pfam" id="PF17906"/>
    </source>
</evidence>
<dbReference type="InterPro" id="IPR041426">
    <property type="entry name" value="Mos1_HTH"/>
</dbReference>